<accession>A0ABW2ZM42</accession>
<protein>
    <submittedName>
        <fullName evidence="2">Uncharacterized protein</fullName>
    </submittedName>
</protein>
<dbReference type="EMBL" id="JBHTIA010000025">
    <property type="protein sequence ID" value="MFD0767191.1"/>
    <property type="molecule type" value="Genomic_DNA"/>
</dbReference>
<proteinExistence type="predicted"/>
<gene>
    <name evidence="2" type="ORF">ACFQZI_20215</name>
</gene>
<dbReference type="InterPro" id="IPR036598">
    <property type="entry name" value="GOLD_dom_sf"/>
</dbReference>
<dbReference type="RefSeq" id="WP_377145748.1">
    <property type="nucleotide sequence ID" value="NZ_JBHTIA010000025.1"/>
</dbReference>
<comment type="caution">
    <text evidence="2">The sequence shown here is derived from an EMBL/GenBank/DDBJ whole genome shotgun (WGS) entry which is preliminary data.</text>
</comment>
<dbReference type="SUPFAM" id="SSF101576">
    <property type="entry name" value="Supernatant protein factor (SPF), C-terminal domain"/>
    <property type="match status" value="1"/>
</dbReference>
<keyword evidence="1" id="KW-0732">Signal</keyword>
<evidence type="ECO:0000313" key="2">
    <source>
        <dbReference type="EMBL" id="MFD0767191.1"/>
    </source>
</evidence>
<dbReference type="Proteomes" id="UP001597073">
    <property type="component" value="Unassembled WGS sequence"/>
</dbReference>
<feature type="chain" id="PRO_5046400483" evidence="1">
    <location>
        <begin position="29"/>
        <end position="161"/>
    </location>
</feature>
<feature type="signal peptide" evidence="1">
    <location>
        <begin position="1"/>
        <end position="28"/>
    </location>
</feature>
<keyword evidence="3" id="KW-1185">Reference proteome</keyword>
<organism evidence="2 3">
    <name type="scientific">Mucilaginibacter lutimaris</name>
    <dbReference type="NCBI Taxonomy" id="931629"/>
    <lineage>
        <taxon>Bacteria</taxon>
        <taxon>Pseudomonadati</taxon>
        <taxon>Bacteroidota</taxon>
        <taxon>Sphingobacteriia</taxon>
        <taxon>Sphingobacteriales</taxon>
        <taxon>Sphingobacteriaceae</taxon>
        <taxon>Mucilaginibacter</taxon>
    </lineage>
</organism>
<sequence>MKTIKLTPPRLPLLVLLLLFMFTGTSYAQSTTSDKEEPATSKIEQLYKKVTCSNHKNQLEEEGFKYNRMLKMEQTNCYIYSIDDEDISLYLYCYNKQAVHMAITMAQEDYIEVRDVTIKNKQFKKIKQTDTDSYFVKGAYTYIFNNKSSTIGIREKTASDN</sequence>
<evidence type="ECO:0000313" key="3">
    <source>
        <dbReference type="Proteomes" id="UP001597073"/>
    </source>
</evidence>
<evidence type="ECO:0000256" key="1">
    <source>
        <dbReference type="SAM" id="SignalP"/>
    </source>
</evidence>
<reference evidence="3" key="1">
    <citation type="journal article" date="2019" name="Int. J. Syst. Evol. Microbiol.">
        <title>The Global Catalogue of Microorganisms (GCM) 10K type strain sequencing project: providing services to taxonomists for standard genome sequencing and annotation.</title>
        <authorList>
            <consortium name="The Broad Institute Genomics Platform"/>
            <consortium name="The Broad Institute Genome Sequencing Center for Infectious Disease"/>
            <person name="Wu L."/>
            <person name="Ma J."/>
        </authorList>
    </citation>
    <scope>NUCLEOTIDE SEQUENCE [LARGE SCALE GENOMIC DNA]</scope>
    <source>
        <strain evidence="3">CCUG 60742</strain>
    </source>
</reference>
<name>A0ABW2ZM42_9SPHI</name>